<dbReference type="EMBL" id="JACHMN010000002">
    <property type="protein sequence ID" value="MBB5867970.1"/>
    <property type="molecule type" value="Genomic_DNA"/>
</dbReference>
<accession>A0A841BMC1</accession>
<dbReference type="Proteomes" id="UP000587527">
    <property type="component" value="Unassembled WGS sequence"/>
</dbReference>
<proteinExistence type="predicted"/>
<reference evidence="1 2" key="1">
    <citation type="submission" date="2020-08" db="EMBL/GenBank/DDBJ databases">
        <title>Sequencing the genomes of 1000 actinobacteria strains.</title>
        <authorList>
            <person name="Klenk H.-P."/>
        </authorList>
    </citation>
    <scope>NUCLEOTIDE SEQUENCE [LARGE SCALE GENOMIC DNA]</scope>
    <source>
        <strain evidence="1 2">DSM 45362</strain>
    </source>
</reference>
<evidence type="ECO:0000313" key="1">
    <source>
        <dbReference type="EMBL" id="MBB5867970.1"/>
    </source>
</evidence>
<name>A0A841BMC1_9ACTN</name>
<evidence type="ECO:0000313" key="2">
    <source>
        <dbReference type="Proteomes" id="UP000587527"/>
    </source>
</evidence>
<sequence>MDDLADLQDGIADLLVQLTDTDLDLDLDGLWTDPGDLLEISLADGEDPGGITALYDLPPAAELDPFLASIEDPETSWLPPILLPAPEFDQDS</sequence>
<gene>
    <name evidence="1" type="ORF">F4553_001349</name>
</gene>
<dbReference type="RefSeq" id="WP_184833534.1">
    <property type="nucleotide sequence ID" value="NZ_JACHMN010000002.1"/>
</dbReference>
<keyword evidence="2" id="KW-1185">Reference proteome</keyword>
<comment type="caution">
    <text evidence="1">The sequence shown here is derived from an EMBL/GenBank/DDBJ whole genome shotgun (WGS) entry which is preliminary data.</text>
</comment>
<dbReference type="AlphaFoldDB" id="A0A841BMC1"/>
<organism evidence="1 2">
    <name type="scientific">Allocatelliglobosispora scoriae</name>
    <dbReference type="NCBI Taxonomy" id="643052"/>
    <lineage>
        <taxon>Bacteria</taxon>
        <taxon>Bacillati</taxon>
        <taxon>Actinomycetota</taxon>
        <taxon>Actinomycetes</taxon>
        <taxon>Micromonosporales</taxon>
        <taxon>Micromonosporaceae</taxon>
        <taxon>Allocatelliglobosispora</taxon>
    </lineage>
</organism>
<protein>
    <submittedName>
        <fullName evidence="1">Uncharacterized protein</fullName>
    </submittedName>
</protein>